<dbReference type="PANTHER" id="PTHR20872:SF1">
    <property type="entry name" value="F-BOX DOMAIN-CONTAINING PROTEIN"/>
    <property type="match status" value="1"/>
</dbReference>
<dbReference type="PANTHER" id="PTHR20872">
    <property type="match status" value="1"/>
</dbReference>
<gene>
    <name evidence="2" type="ORF">WA026_012208</name>
</gene>
<sequence length="563" mass="66421">MNQGCWKVDENDEGIIHSPKKVVLDFSDFIKIILRYSIVFPNKLTYRIVTFAGPTNTFYKRDKNHQFSNELWTELYKSKKTGSKAIYIDIDDTKTDDSNQEYSRWNELPDLILEEIFSYLSIREKYYASLVCRSWYRAFHLPQAWAQFVLEDNTLTRGRFNYYSGWQYVLDHVRTQMCLSAVGKNFRKLTFEPMLNFFNLYEFMNMVSWYSENSDKKAENIQKGIGGKINTLKFTFPCNMTTRDDTERIRLFGTGGKLLAALKRLMNNLKNLRRLELIDLMLDPKEAQYLLDEVCQNCYENLKYLCVINTTRVQYTLLHIGVFINLQVLIVSPQNLGDDNIELLCYTNLKHLHILQNRYTPNDVNIKPVSPQSWKKCRQINRVLRVHLQLESMKEKPLIWQKGAPVKTVLYNSPHIGANINQLVMSIELYKNTLQIYGHLNVPRFWSPKSFFNRIDSSLILLLRECPYISTLIVTERISTATVLLLAFTGQNLRYLHIRGNAVIIRNDWPKNNEWSEEFYSWLKVNCKSYKLVEQEVSQILGYQWHFLTDKEFKNLNINLHVP</sequence>
<reference evidence="2 3" key="1">
    <citation type="submission" date="2023-03" db="EMBL/GenBank/DDBJ databases">
        <title>Genome insight into feeding habits of ladybird beetles.</title>
        <authorList>
            <person name="Li H.-S."/>
            <person name="Huang Y.-H."/>
            <person name="Pang H."/>
        </authorList>
    </citation>
    <scope>NUCLEOTIDE SEQUENCE [LARGE SCALE GENOMIC DNA]</scope>
    <source>
        <strain evidence="2">SYSU_2023b</strain>
        <tissue evidence="2">Whole body</tissue>
    </source>
</reference>
<dbReference type="InterPro" id="IPR001810">
    <property type="entry name" value="F-box_dom"/>
</dbReference>
<dbReference type="AlphaFoldDB" id="A0AAW1VBL6"/>
<evidence type="ECO:0000313" key="3">
    <source>
        <dbReference type="Proteomes" id="UP001431783"/>
    </source>
</evidence>
<dbReference type="EMBL" id="JARQZJ010000126">
    <property type="protein sequence ID" value="KAK9890863.1"/>
    <property type="molecule type" value="Genomic_DNA"/>
</dbReference>
<dbReference type="InterPro" id="IPR036047">
    <property type="entry name" value="F-box-like_dom_sf"/>
</dbReference>
<name>A0AAW1VBL6_9CUCU</name>
<evidence type="ECO:0000313" key="2">
    <source>
        <dbReference type="EMBL" id="KAK9890863.1"/>
    </source>
</evidence>
<dbReference type="SUPFAM" id="SSF81383">
    <property type="entry name" value="F-box domain"/>
    <property type="match status" value="1"/>
</dbReference>
<evidence type="ECO:0000259" key="1">
    <source>
        <dbReference type="PROSITE" id="PS50181"/>
    </source>
</evidence>
<dbReference type="InterPro" id="IPR032675">
    <property type="entry name" value="LRR_dom_sf"/>
</dbReference>
<protein>
    <recommendedName>
        <fullName evidence="1">F-box domain-containing protein</fullName>
    </recommendedName>
</protein>
<organism evidence="2 3">
    <name type="scientific">Henosepilachna vigintioctopunctata</name>
    <dbReference type="NCBI Taxonomy" id="420089"/>
    <lineage>
        <taxon>Eukaryota</taxon>
        <taxon>Metazoa</taxon>
        <taxon>Ecdysozoa</taxon>
        <taxon>Arthropoda</taxon>
        <taxon>Hexapoda</taxon>
        <taxon>Insecta</taxon>
        <taxon>Pterygota</taxon>
        <taxon>Neoptera</taxon>
        <taxon>Endopterygota</taxon>
        <taxon>Coleoptera</taxon>
        <taxon>Polyphaga</taxon>
        <taxon>Cucujiformia</taxon>
        <taxon>Coccinelloidea</taxon>
        <taxon>Coccinellidae</taxon>
        <taxon>Epilachninae</taxon>
        <taxon>Epilachnini</taxon>
        <taxon>Henosepilachna</taxon>
    </lineage>
</organism>
<dbReference type="SMART" id="SM00256">
    <property type="entry name" value="FBOX"/>
    <property type="match status" value="1"/>
</dbReference>
<dbReference type="SUPFAM" id="SSF52047">
    <property type="entry name" value="RNI-like"/>
    <property type="match status" value="1"/>
</dbReference>
<keyword evidence="3" id="KW-1185">Reference proteome</keyword>
<dbReference type="Pfam" id="PF12937">
    <property type="entry name" value="F-box-like"/>
    <property type="match status" value="1"/>
</dbReference>
<dbReference type="Gene3D" id="1.20.1280.50">
    <property type="match status" value="1"/>
</dbReference>
<proteinExistence type="predicted"/>
<dbReference type="PROSITE" id="PS50181">
    <property type="entry name" value="FBOX"/>
    <property type="match status" value="1"/>
</dbReference>
<accession>A0AAW1VBL6</accession>
<comment type="caution">
    <text evidence="2">The sequence shown here is derived from an EMBL/GenBank/DDBJ whole genome shotgun (WGS) entry which is preliminary data.</text>
</comment>
<dbReference type="Proteomes" id="UP001431783">
    <property type="component" value="Unassembled WGS sequence"/>
</dbReference>
<feature type="domain" description="F-box" evidence="1">
    <location>
        <begin position="102"/>
        <end position="148"/>
    </location>
</feature>
<dbReference type="Gene3D" id="3.80.10.10">
    <property type="entry name" value="Ribonuclease Inhibitor"/>
    <property type="match status" value="1"/>
</dbReference>